<dbReference type="EMBL" id="JBAMIC010000007">
    <property type="protein sequence ID" value="KAK7105350.1"/>
    <property type="molecule type" value="Genomic_DNA"/>
</dbReference>
<dbReference type="AlphaFoldDB" id="A0AAN9GFY4"/>
<comment type="caution">
    <text evidence="1">The sequence shown here is derived from an EMBL/GenBank/DDBJ whole genome shotgun (WGS) entry which is preliminary data.</text>
</comment>
<evidence type="ECO:0000313" key="1">
    <source>
        <dbReference type="EMBL" id="KAK7105350.1"/>
    </source>
</evidence>
<accession>A0AAN9GFY4</accession>
<proteinExistence type="predicted"/>
<gene>
    <name evidence="1" type="ORF">V1264_016743</name>
</gene>
<name>A0AAN9GFY4_9CAEN</name>
<keyword evidence="2" id="KW-1185">Reference proteome</keyword>
<sequence>MVDLANFYDVEAVNIHLIVAGGNGLNGEVRVYLEDPIDVLVRERGRPGTYVPVGSFLAYDTASLCFSYDNEREAKGLRRCNKVLRGRYVFMTQNQSDLELCEMEVMAKTLLPDRRFGLPPDPLNLTYHADSTSVGTGWNVTLQTVDTSVRKLFCSLRFFLY</sequence>
<protein>
    <submittedName>
        <fullName evidence="1">Uncharacterized protein</fullName>
    </submittedName>
</protein>
<reference evidence="1 2" key="1">
    <citation type="submission" date="2024-02" db="EMBL/GenBank/DDBJ databases">
        <title>Chromosome-scale genome assembly of the rough periwinkle Littorina saxatilis.</title>
        <authorList>
            <person name="De Jode A."/>
            <person name="Faria R."/>
            <person name="Formenti G."/>
            <person name="Sims Y."/>
            <person name="Smith T.P."/>
            <person name="Tracey A."/>
            <person name="Wood J.M.D."/>
            <person name="Zagrodzka Z.B."/>
            <person name="Johannesson K."/>
            <person name="Butlin R.K."/>
            <person name="Leder E.H."/>
        </authorList>
    </citation>
    <scope>NUCLEOTIDE SEQUENCE [LARGE SCALE GENOMIC DNA]</scope>
    <source>
        <strain evidence="1">Snail1</strain>
        <tissue evidence="1">Muscle</tissue>
    </source>
</reference>
<organism evidence="1 2">
    <name type="scientific">Littorina saxatilis</name>
    <dbReference type="NCBI Taxonomy" id="31220"/>
    <lineage>
        <taxon>Eukaryota</taxon>
        <taxon>Metazoa</taxon>
        <taxon>Spiralia</taxon>
        <taxon>Lophotrochozoa</taxon>
        <taxon>Mollusca</taxon>
        <taxon>Gastropoda</taxon>
        <taxon>Caenogastropoda</taxon>
        <taxon>Littorinimorpha</taxon>
        <taxon>Littorinoidea</taxon>
        <taxon>Littorinidae</taxon>
        <taxon>Littorina</taxon>
    </lineage>
</organism>
<evidence type="ECO:0000313" key="2">
    <source>
        <dbReference type="Proteomes" id="UP001374579"/>
    </source>
</evidence>
<dbReference type="Proteomes" id="UP001374579">
    <property type="component" value="Unassembled WGS sequence"/>
</dbReference>